<keyword evidence="11" id="KW-1185">Reference proteome</keyword>
<dbReference type="PROSITE" id="PS50893">
    <property type="entry name" value="ABC_TRANSPORTER_2"/>
    <property type="match status" value="1"/>
</dbReference>
<evidence type="ECO:0000256" key="7">
    <source>
        <dbReference type="SAM" id="MobiDB-lite"/>
    </source>
</evidence>
<gene>
    <name evidence="10" type="ORF">SCF082_LOCUS25087</name>
</gene>
<feature type="region of interest" description="Disordered" evidence="7">
    <location>
        <begin position="352"/>
        <end position="375"/>
    </location>
</feature>
<evidence type="ECO:0000259" key="9">
    <source>
        <dbReference type="PROSITE" id="PS50893"/>
    </source>
</evidence>
<dbReference type="InterPro" id="IPR027417">
    <property type="entry name" value="P-loop_NTPase"/>
</dbReference>
<evidence type="ECO:0000256" key="2">
    <source>
        <dbReference type="ARBA" id="ARBA00022692"/>
    </source>
</evidence>
<dbReference type="InterPro" id="IPR036640">
    <property type="entry name" value="ABC1_TM_sf"/>
</dbReference>
<dbReference type="Gene3D" id="3.40.50.300">
    <property type="entry name" value="P-loop containing nucleotide triphosphate hydrolases"/>
    <property type="match status" value="1"/>
</dbReference>
<dbReference type="PANTHER" id="PTHR24221">
    <property type="entry name" value="ATP-BINDING CASSETTE SUB-FAMILY B"/>
    <property type="match status" value="1"/>
</dbReference>
<dbReference type="Proteomes" id="UP001642464">
    <property type="component" value="Unassembled WGS sequence"/>
</dbReference>
<keyword evidence="5 8" id="KW-1133">Transmembrane helix</keyword>
<proteinExistence type="predicted"/>
<keyword evidence="2 8" id="KW-0812">Transmembrane</keyword>
<protein>
    <submittedName>
        <fullName evidence="10">ABC transporter B family member 2 (ABC transporter ABCB.2)</fullName>
    </submittedName>
</protein>
<dbReference type="PANTHER" id="PTHR24221:SF630">
    <property type="entry name" value="ABC TRANSPORTER B FAMILY MEMBER 29, CHLOROPLASTIC"/>
    <property type="match status" value="1"/>
</dbReference>
<feature type="region of interest" description="Disordered" evidence="7">
    <location>
        <begin position="672"/>
        <end position="697"/>
    </location>
</feature>
<name>A0ABP0LXU0_9DINO</name>
<dbReference type="InterPro" id="IPR017871">
    <property type="entry name" value="ABC_transporter-like_CS"/>
</dbReference>
<keyword evidence="6 8" id="KW-0472">Membrane</keyword>
<feature type="transmembrane region" description="Helical" evidence="8">
    <location>
        <begin position="12"/>
        <end position="32"/>
    </location>
</feature>
<reference evidence="10 11" key="1">
    <citation type="submission" date="2024-02" db="EMBL/GenBank/DDBJ databases">
        <authorList>
            <person name="Chen Y."/>
            <person name="Shah S."/>
            <person name="Dougan E. K."/>
            <person name="Thang M."/>
            <person name="Chan C."/>
        </authorList>
    </citation>
    <scope>NUCLEOTIDE SEQUENCE [LARGE SCALE GENOMIC DNA]</scope>
</reference>
<dbReference type="EMBL" id="CAXAMM010018736">
    <property type="protein sequence ID" value="CAK9044053.1"/>
    <property type="molecule type" value="Genomic_DNA"/>
</dbReference>
<sequence>MVHSPREKKQRRRIWTAITIQAVAAVTVKWLTTVLVRKLFEYVLEVQGAGQQTSFAPNSAFWDAVFLEALDFYQVFAVAVAVGAVSAICRSVQYTLQESWANERARGFRRLIVRRSLAESVLGQGNSVAAESSFLLQEIEAIRAFESVAFFERKGDVMVMITAAAAGLLFNAELTAIALGTLVVLLLVPHILSNFVLAESDSQLSTLLRQVYRLTSDIVRTGDVIAVSCMDDFELHKLDKLEDSAGPIEAFRQRWTMGLRTFDQTFFYSLQPFLVFVAFLWIRGIESFDDAIQEVFAIFLVLMVMDGANEAFINLKSSEREALRYRKSLVGLRAWIGDAPERRPRASDSMFETFSEDQDHPGSGPSKGMSSVISDSANDSKALEDSVEGDIVVRDLQISFNDDFPITYPREIRFRYRESTALTGDSGSGKSSLVKCMAGLVEPSRGTIHFGDARLRPFTFNAIRQYIAMVSQDSLLFARTIKENVWYGNDENDPHMRDKVCLALHQVGLLDWVNTLEGGIEHSLDLKENQVSGGQAQRLQIARLLCKDPAVVLLDEPLSALDGHNRSVILSQMKEFLRGRTTVWITHNDEVARKFCKNHIHLTQEVQRDRKSTREGLNALWPWRKRESSGSATDSDLDGDDDNDDNDESTFEQTVVVVRNHPGPVEFIGETTQEADETEDPTTFYRRPPASASANSSSFVADAVSDLWGIFRSSLQQWNPIALDDEETTQVLNVSRR</sequence>
<evidence type="ECO:0000256" key="5">
    <source>
        <dbReference type="ARBA" id="ARBA00022989"/>
    </source>
</evidence>
<dbReference type="Pfam" id="PF00005">
    <property type="entry name" value="ABC_tran"/>
    <property type="match status" value="1"/>
</dbReference>
<evidence type="ECO:0000313" key="11">
    <source>
        <dbReference type="Proteomes" id="UP001642464"/>
    </source>
</evidence>
<keyword evidence="3" id="KW-0547">Nucleotide-binding</keyword>
<evidence type="ECO:0000256" key="3">
    <source>
        <dbReference type="ARBA" id="ARBA00022741"/>
    </source>
</evidence>
<dbReference type="SUPFAM" id="SSF52540">
    <property type="entry name" value="P-loop containing nucleoside triphosphate hydrolases"/>
    <property type="match status" value="1"/>
</dbReference>
<feature type="transmembrane region" description="Helical" evidence="8">
    <location>
        <begin position="157"/>
        <end position="188"/>
    </location>
</feature>
<organism evidence="10 11">
    <name type="scientific">Durusdinium trenchii</name>
    <dbReference type="NCBI Taxonomy" id="1381693"/>
    <lineage>
        <taxon>Eukaryota</taxon>
        <taxon>Sar</taxon>
        <taxon>Alveolata</taxon>
        <taxon>Dinophyceae</taxon>
        <taxon>Suessiales</taxon>
        <taxon>Symbiodiniaceae</taxon>
        <taxon>Durusdinium</taxon>
    </lineage>
</organism>
<comment type="caution">
    <text evidence="10">The sequence shown here is derived from an EMBL/GenBank/DDBJ whole genome shotgun (WGS) entry which is preliminary data.</text>
</comment>
<dbReference type="SUPFAM" id="SSF90123">
    <property type="entry name" value="ABC transporter transmembrane region"/>
    <property type="match status" value="1"/>
</dbReference>
<evidence type="ECO:0000256" key="8">
    <source>
        <dbReference type="SAM" id="Phobius"/>
    </source>
</evidence>
<dbReference type="InterPro" id="IPR039421">
    <property type="entry name" value="Type_1_exporter"/>
</dbReference>
<feature type="domain" description="ABC transporter" evidence="9">
    <location>
        <begin position="391"/>
        <end position="629"/>
    </location>
</feature>
<dbReference type="CDD" id="cd03228">
    <property type="entry name" value="ABCC_MRP_Like"/>
    <property type="match status" value="1"/>
</dbReference>
<evidence type="ECO:0000256" key="6">
    <source>
        <dbReference type="ARBA" id="ARBA00023136"/>
    </source>
</evidence>
<accession>A0ABP0LXU0</accession>
<dbReference type="PROSITE" id="PS00211">
    <property type="entry name" value="ABC_TRANSPORTER_1"/>
    <property type="match status" value="1"/>
</dbReference>
<dbReference type="InterPro" id="IPR003439">
    <property type="entry name" value="ABC_transporter-like_ATP-bd"/>
</dbReference>
<evidence type="ECO:0000256" key="4">
    <source>
        <dbReference type="ARBA" id="ARBA00022840"/>
    </source>
</evidence>
<evidence type="ECO:0000313" key="10">
    <source>
        <dbReference type="EMBL" id="CAK9044053.1"/>
    </source>
</evidence>
<feature type="region of interest" description="Disordered" evidence="7">
    <location>
        <begin position="627"/>
        <end position="649"/>
    </location>
</feature>
<feature type="transmembrane region" description="Helical" evidence="8">
    <location>
        <begin position="72"/>
        <end position="89"/>
    </location>
</feature>
<dbReference type="InterPro" id="IPR003593">
    <property type="entry name" value="AAA+_ATPase"/>
</dbReference>
<dbReference type="SMART" id="SM00382">
    <property type="entry name" value="AAA"/>
    <property type="match status" value="1"/>
</dbReference>
<feature type="compositionally biased region" description="Acidic residues" evidence="7">
    <location>
        <begin position="635"/>
        <end position="649"/>
    </location>
</feature>
<comment type="subcellular location">
    <subcellularLocation>
        <location evidence="1">Membrane</location>
        <topology evidence="1">Multi-pass membrane protein</topology>
    </subcellularLocation>
</comment>
<evidence type="ECO:0000256" key="1">
    <source>
        <dbReference type="ARBA" id="ARBA00004141"/>
    </source>
</evidence>
<keyword evidence="4" id="KW-0067">ATP-binding</keyword>